<reference evidence="1 2" key="1">
    <citation type="journal article" date="2019" name="New Phytol.">
        <title>Comparative genomics reveals unique wood-decay strategies and fruiting body development in the Schizophyllaceae.</title>
        <authorList>
            <person name="Almasi E."/>
            <person name="Sahu N."/>
            <person name="Krizsan K."/>
            <person name="Balint B."/>
            <person name="Kovacs G.M."/>
            <person name="Kiss B."/>
            <person name="Cseklye J."/>
            <person name="Drula E."/>
            <person name="Henrissat B."/>
            <person name="Nagy I."/>
            <person name="Chovatia M."/>
            <person name="Adam C."/>
            <person name="LaButti K."/>
            <person name="Lipzen A."/>
            <person name="Riley R."/>
            <person name="Grigoriev I.V."/>
            <person name="Nagy L.G."/>
        </authorList>
    </citation>
    <scope>NUCLEOTIDE SEQUENCE [LARGE SCALE GENOMIC DNA]</scope>
    <source>
        <strain evidence="1 2">NL-1724</strain>
    </source>
</reference>
<organism evidence="1 2">
    <name type="scientific">Schizophyllum amplum</name>
    <dbReference type="NCBI Taxonomy" id="97359"/>
    <lineage>
        <taxon>Eukaryota</taxon>
        <taxon>Fungi</taxon>
        <taxon>Dikarya</taxon>
        <taxon>Basidiomycota</taxon>
        <taxon>Agaricomycotina</taxon>
        <taxon>Agaricomycetes</taxon>
        <taxon>Agaricomycetidae</taxon>
        <taxon>Agaricales</taxon>
        <taxon>Schizophyllaceae</taxon>
        <taxon>Schizophyllum</taxon>
    </lineage>
</organism>
<evidence type="ECO:0000313" key="1">
    <source>
        <dbReference type="EMBL" id="TRM67926.1"/>
    </source>
</evidence>
<accession>A0A550CT06</accession>
<dbReference type="AlphaFoldDB" id="A0A550CT06"/>
<gene>
    <name evidence="1" type="ORF">BD626DRAFT_480211</name>
</gene>
<dbReference type="EMBL" id="VDMD01000002">
    <property type="protein sequence ID" value="TRM67926.1"/>
    <property type="molecule type" value="Genomic_DNA"/>
</dbReference>
<evidence type="ECO:0000313" key="2">
    <source>
        <dbReference type="Proteomes" id="UP000320762"/>
    </source>
</evidence>
<proteinExistence type="predicted"/>
<protein>
    <submittedName>
        <fullName evidence="1">Uncharacterized protein</fullName>
    </submittedName>
</protein>
<sequence>MVRGQQTSPLTPWQHRPCNFVRVLAHELAVHAAPKTFLSSLVLVCDLRVTMMSAGIAR</sequence>
<comment type="caution">
    <text evidence="1">The sequence shown here is derived from an EMBL/GenBank/DDBJ whole genome shotgun (WGS) entry which is preliminary data.</text>
</comment>
<dbReference type="Proteomes" id="UP000320762">
    <property type="component" value="Unassembled WGS sequence"/>
</dbReference>
<name>A0A550CT06_9AGAR</name>
<keyword evidence="2" id="KW-1185">Reference proteome</keyword>